<accession>A0A8S9TP77</accession>
<proteinExistence type="predicted"/>
<dbReference type="CDD" id="cd14686">
    <property type="entry name" value="bZIP"/>
    <property type="match status" value="1"/>
</dbReference>
<evidence type="ECO:0000313" key="1">
    <source>
        <dbReference type="EMBL" id="KAF4130705.1"/>
    </source>
</evidence>
<evidence type="ECO:0000313" key="2">
    <source>
        <dbReference type="Proteomes" id="UP000704712"/>
    </source>
</evidence>
<name>A0A8S9TP77_PHYIN</name>
<evidence type="ECO:0008006" key="3">
    <source>
        <dbReference type="Google" id="ProtNLM"/>
    </source>
</evidence>
<protein>
    <recommendedName>
        <fullName evidence="3">BZIP domain-containing protein</fullName>
    </recommendedName>
</protein>
<dbReference type="Proteomes" id="UP000704712">
    <property type="component" value="Unassembled WGS sequence"/>
</dbReference>
<comment type="caution">
    <text evidence="1">The sequence shown here is derived from an EMBL/GenBank/DDBJ whole genome shotgun (WGS) entry which is preliminary data.</text>
</comment>
<gene>
    <name evidence="1" type="ORF">GN958_ATG20159</name>
</gene>
<organism evidence="1 2">
    <name type="scientific">Phytophthora infestans</name>
    <name type="common">Potato late blight agent</name>
    <name type="synonym">Botrytis infestans</name>
    <dbReference type="NCBI Taxonomy" id="4787"/>
    <lineage>
        <taxon>Eukaryota</taxon>
        <taxon>Sar</taxon>
        <taxon>Stramenopiles</taxon>
        <taxon>Oomycota</taxon>
        <taxon>Peronosporomycetes</taxon>
        <taxon>Peronosporales</taxon>
        <taxon>Peronosporaceae</taxon>
        <taxon>Phytophthora</taxon>
    </lineage>
</organism>
<dbReference type="EMBL" id="JAACNO010002811">
    <property type="protein sequence ID" value="KAF4130705.1"/>
    <property type="molecule type" value="Genomic_DNA"/>
</dbReference>
<sequence length="206" mass="23661">MPHSTLFPPNSRQFSNAVIGSVAQRKVHGYSTPPLRTERKVAEPHPTFTFSRSGWPADEDAVLYEIRLPSITGHKRLLSHTLSGDTSQSEVQKTKAASAYDDLNTRYTAEIEHRRQRNRMHQARYKIRQRKLVEDLQDNVQKLKEEVIPELELQHRLLSYELASNTSIWSIAAEYFRLFRHGISDPALKSPFSLSDTTSMLTQTKT</sequence>
<dbReference type="AlphaFoldDB" id="A0A8S9TP77"/>
<reference evidence="1" key="1">
    <citation type="submission" date="2020-03" db="EMBL/GenBank/DDBJ databases">
        <title>Hybrid Assembly of Korean Phytophthora infestans isolates.</title>
        <authorList>
            <person name="Prokchorchik M."/>
            <person name="Lee Y."/>
            <person name="Seo J."/>
            <person name="Cho J.-H."/>
            <person name="Park Y.-E."/>
            <person name="Jang D.-C."/>
            <person name="Im J.-S."/>
            <person name="Choi J.-G."/>
            <person name="Park H.-J."/>
            <person name="Lee G.-B."/>
            <person name="Lee Y.-G."/>
            <person name="Hong S.-Y."/>
            <person name="Cho K."/>
            <person name="Sohn K.H."/>
        </authorList>
    </citation>
    <scope>NUCLEOTIDE SEQUENCE</scope>
    <source>
        <strain evidence="1">KR_2_A2</strain>
    </source>
</reference>